<proteinExistence type="predicted"/>
<name>A0AAN6DHB0_PICAN</name>
<dbReference type="GeneID" id="66125596"/>
<dbReference type="EMBL" id="JAHLUX010000003">
    <property type="protein sequence ID" value="KAG7820108.1"/>
    <property type="molecule type" value="Genomic_DNA"/>
</dbReference>
<dbReference type="AlphaFoldDB" id="A0AAN6DHB0"/>
<sequence>MEKHNLGMWCTTCTDTLAPVYLRSSALEPQLPEFVRLVDRVGERASFVAVRSQEPQRVDHVLEQNGLSGQNRLAQPVVGRVDDVDVEVVVRRLVVHEDAQLVARNAVAARDLRSQRVQDALQVRDVRLVEVSDRRDVVAVDDAAEIQRLERGAVPFHVWNEHEVVVFDDDTVGLGSLVQNVADPFDSVSTHGFYVRHHDAAVQLGGFADNVQDRLLELSDVGVCGRVDEVELGCRVAVRRLLQGGHGPVVDVIGRYFANFLDGQVWQSGGVEVRLFELQNGLLAVYGAQERDSLQLGVGTEQPLELERRH</sequence>
<dbReference type="Proteomes" id="UP001196530">
    <property type="component" value="Unassembled WGS sequence"/>
</dbReference>
<dbReference type="RefSeq" id="XP_043060822.1">
    <property type="nucleotide sequence ID" value="XM_043201922.1"/>
</dbReference>
<comment type="caution">
    <text evidence="1">The sequence shown here is derived from an EMBL/GenBank/DDBJ whole genome shotgun (WGS) entry which is preliminary data.</text>
</comment>
<organism evidence="1 2">
    <name type="scientific">Pichia angusta</name>
    <name type="common">Yeast</name>
    <name type="synonym">Hansenula polymorpha</name>
    <dbReference type="NCBI Taxonomy" id="870730"/>
    <lineage>
        <taxon>Eukaryota</taxon>
        <taxon>Fungi</taxon>
        <taxon>Dikarya</taxon>
        <taxon>Ascomycota</taxon>
        <taxon>Saccharomycotina</taxon>
        <taxon>Pichiomycetes</taxon>
        <taxon>Pichiales</taxon>
        <taxon>Pichiaceae</taxon>
        <taxon>Ogataea</taxon>
    </lineage>
</organism>
<evidence type="ECO:0000313" key="1">
    <source>
        <dbReference type="EMBL" id="KAG7820108.1"/>
    </source>
</evidence>
<protein>
    <submittedName>
        <fullName evidence="1">Uncharacterized protein</fullName>
    </submittedName>
</protein>
<accession>A0AAN6DHB0</accession>
<evidence type="ECO:0000313" key="2">
    <source>
        <dbReference type="Proteomes" id="UP001196530"/>
    </source>
</evidence>
<reference evidence="1" key="1">
    <citation type="journal article" date="2021" name="G3 (Bethesda)">
        <title>Genomic diversity, chromosomal rearrangements, and interspecies hybridization in the ogataea polymorpha species complex.</title>
        <authorList>
            <person name="Hanson S.J."/>
            <person name="Cinneide E.O."/>
            <person name="Salzberg L.I."/>
            <person name="Wolfe K.H."/>
            <person name="McGowan J."/>
            <person name="Fitzpatrick D.A."/>
            <person name="Matlin K."/>
        </authorList>
    </citation>
    <scope>NUCLEOTIDE SEQUENCE</scope>
    <source>
        <strain evidence="1">61-244</strain>
    </source>
</reference>
<gene>
    <name evidence="1" type="ORF">KL928_001545</name>
</gene>